<proteinExistence type="predicted"/>
<keyword evidence="9" id="KW-1185">Reference proteome</keyword>
<keyword evidence="5" id="KW-0732">Signal</keyword>
<dbReference type="GO" id="GO:0098046">
    <property type="term" value="C:type V protein secretion system complex"/>
    <property type="evidence" value="ECO:0007669"/>
    <property type="project" value="TreeGrafter"/>
</dbReference>
<dbReference type="Gene3D" id="2.40.160.50">
    <property type="entry name" value="membrane protein fhac: a member of the omp85/tpsb transporter family"/>
    <property type="match status" value="1"/>
</dbReference>
<feature type="signal peptide" evidence="5">
    <location>
        <begin position="1"/>
        <end position="34"/>
    </location>
</feature>
<feature type="chain" id="PRO_5011562800" evidence="5">
    <location>
        <begin position="35"/>
        <end position="555"/>
    </location>
</feature>
<evidence type="ECO:0000256" key="2">
    <source>
        <dbReference type="ARBA" id="ARBA00022692"/>
    </source>
</evidence>
<feature type="domain" description="Haemolysin activator HlyB C-terminal" evidence="6">
    <location>
        <begin position="212"/>
        <end position="514"/>
    </location>
</feature>
<dbReference type="Pfam" id="PF03865">
    <property type="entry name" value="ShlB"/>
    <property type="match status" value="1"/>
</dbReference>
<feature type="region of interest" description="Disordered" evidence="4">
    <location>
        <begin position="40"/>
        <end position="66"/>
    </location>
</feature>
<evidence type="ECO:0000256" key="5">
    <source>
        <dbReference type="SAM" id="SignalP"/>
    </source>
</evidence>
<keyword evidence="2" id="KW-0812">Transmembrane</keyword>
<dbReference type="Pfam" id="PF08479">
    <property type="entry name" value="POTRA_2"/>
    <property type="match status" value="1"/>
</dbReference>
<dbReference type="PANTHER" id="PTHR34597:SF1">
    <property type="entry name" value="HEME_HEMOPEXIN TRANSPORTER PROTEIN HUXB"/>
    <property type="match status" value="1"/>
</dbReference>
<organism evidence="8 9">
    <name type="scientific">Succiniclasticum ruminis</name>
    <dbReference type="NCBI Taxonomy" id="40841"/>
    <lineage>
        <taxon>Bacteria</taxon>
        <taxon>Bacillati</taxon>
        <taxon>Bacillota</taxon>
        <taxon>Negativicutes</taxon>
        <taxon>Acidaminococcales</taxon>
        <taxon>Acidaminococcaceae</taxon>
        <taxon>Succiniclasticum</taxon>
    </lineage>
</organism>
<reference evidence="9" key="1">
    <citation type="submission" date="2016-10" db="EMBL/GenBank/DDBJ databases">
        <authorList>
            <person name="Varghese N."/>
            <person name="Submissions S."/>
        </authorList>
    </citation>
    <scope>NUCLEOTIDE SEQUENCE [LARGE SCALE GENOMIC DNA]</scope>
    <source>
        <strain evidence="9">DSM 11005</strain>
    </source>
</reference>
<feature type="domain" description="Polypeptide-transport-associated ShlB-type" evidence="7">
    <location>
        <begin position="76"/>
        <end position="150"/>
    </location>
</feature>
<keyword evidence="1" id="KW-1134">Transmembrane beta strand</keyword>
<evidence type="ECO:0000313" key="9">
    <source>
        <dbReference type="Proteomes" id="UP000198943"/>
    </source>
</evidence>
<dbReference type="RefSeq" id="WP_176760467.1">
    <property type="nucleotide sequence ID" value="NZ_FMYW01000009.1"/>
</dbReference>
<dbReference type="Proteomes" id="UP000198943">
    <property type="component" value="Unassembled WGS sequence"/>
</dbReference>
<name>A0A1G6M922_9FIRM</name>
<keyword evidence="3" id="KW-0998">Cell outer membrane</keyword>
<protein>
    <submittedName>
        <fullName evidence="8">Hemolysin activation/secretion protein</fullName>
    </submittedName>
</protein>
<sequence>MKKQSAHGFFPKHLLRIGSLALFCALSFPLVALAETAVPKPGESLEGTKPPKQNVSLENVDKGAGQQGTESVRFSLTEIRVEHEGIKVKDEKIAAITRKIVGKEIGAAELNATLGNVTRYIRSHGYPAAAAYIPEQTAVNGKLLVKVEPGRLGAIHLSNESGLMDKSAKGMLAGLKPGDIIRTRKLENALYNLRDLSGVEVQGVLSPGAEQGTSDLTVHVTNKKKTSVILYSENYGSKDAGRYRYGLQGEVRNLSGMGDRLNLGALFSNNHQHNYNISYETTVGHSATKLGIGFSRADYELGNDFADLGAEGIANTYSIYGRTPLWNTSDSSLDLTYGYDYRDIKDDLKQFKISWKKHSHVFHLGLDGTQRGPQTSVQYNATLYTGKLVPDSEMADTLATLGKTKGHFTKGTLDVTAVQGLGKNFDMLLKLSGQKAASNLDSSEHIYLGGARGVRAYPQGEASGDEGLLGTLELRYHTPVKGLVLSTYFDAGHVRIEKDDHGSMTLKGWGIGLSYTKPNDWFARFDYARRIGSDDKMSEDARSRQRMWFIAGKVF</sequence>
<evidence type="ECO:0000259" key="7">
    <source>
        <dbReference type="Pfam" id="PF08479"/>
    </source>
</evidence>
<dbReference type="InterPro" id="IPR013686">
    <property type="entry name" value="Polypept-transport_assoc_ShlB"/>
</dbReference>
<evidence type="ECO:0000256" key="4">
    <source>
        <dbReference type="SAM" id="MobiDB-lite"/>
    </source>
</evidence>
<dbReference type="GO" id="GO:0046819">
    <property type="term" value="P:protein secretion by the type V secretion system"/>
    <property type="evidence" value="ECO:0007669"/>
    <property type="project" value="TreeGrafter"/>
</dbReference>
<dbReference type="InterPro" id="IPR051544">
    <property type="entry name" value="TPS_OM_transporter"/>
</dbReference>
<dbReference type="Gene3D" id="3.10.20.310">
    <property type="entry name" value="membrane protein fhac"/>
    <property type="match status" value="1"/>
</dbReference>
<dbReference type="AlphaFoldDB" id="A0A1G6M922"/>
<evidence type="ECO:0000259" key="6">
    <source>
        <dbReference type="Pfam" id="PF03865"/>
    </source>
</evidence>
<evidence type="ECO:0000256" key="1">
    <source>
        <dbReference type="ARBA" id="ARBA00022452"/>
    </source>
</evidence>
<accession>A0A1G6M922</accession>
<evidence type="ECO:0000313" key="8">
    <source>
        <dbReference type="EMBL" id="SDC51999.1"/>
    </source>
</evidence>
<dbReference type="InterPro" id="IPR005565">
    <property type="entry name" value="Hemolysn_activator_HlyB_C"/>
</dbReference>
<dbReference type="PANTHER" id="PTHR34597">
    <property type="entry name" value="SLR1661 PROTEIN"/>
    <property type="match status" value="1"/>
</dbReference>
<gene>
    <name evidence="8" type="ORF">SAMN04487864_1099</name>
</gene>
<evidence type="ECO:0000256" key="3">
    <source>
        <dbReference type="ARBA" id="ARBA00023237"/>
    </source>
</evidence>
<dbReference type="GO" id="GO:0008320">
    <property type="term" value="F:protein transmembrane transporter activity"/>
    <property type="evidence" value="ECO:0007669"/>
    <property type="project" value="TreeGrafter"/>
</dbReference>
<keyword evidence="1" id="KW-0472">Membrane</keyword>
<dbReference type="EMBL" id="FMYW01000009">
    <property type="protein sequence ID" value="SDC51999.1"/>
    <property type="molecule type" value="Genomic_DNA"/>
</dbReference>